<comment type="caution">
    <text evidence="1">The sequence shown here is derived from an EMBL/GenBank/DDBJ whole genome shotgun (WGS) entry which is preliminary data.</text>
</comment>
<protein>
    <submittedName>
        <fullName evidence="1">Uncharacterized protein</fullName>
    </submittedName>
</protein>
<organism evidence="1 2">
    <name type="scientific">Polyplax serrata</name>
    <name type="common">Common mouse louse</name>
    <dbReference type="NCBI Taxonomy" id="468196"/>
    <lineage>
        <taxon>Eukaryota</taxon>
        <taxon>Metazoa</taxon>
        <taxon>Ecdysozoa</taxon>
        <taxon>Arthropoda</taxon>
        <taxon>Hexapoda</taxon>
        <taxon>Insecta</taxon>
        <taxon>Pterygota</taxon>
        <taxon>Neoptera</taxon>
        <taxon>Paraneoptera</taxon>
        <taxon>Psocodea</taxon>
        <taxon>Troctomorpha</taxon>
        <taxon>Phthiraptera</taxon>
        <taxon>Anoplura</taxon>
        <taxon>Polyplacidae</taxon>
        <taxon>Polyplax</taxon>
    </lineage>
</organism>
<keyword evidence="2" id="KW-1185">Reference proteome</keyword>
<evidence type="ECO:0000313" key="1">
    <source>
        <dbReference type="EMBL" id="KAK6641612.1"/>
    </source>
</evidence>
<sequence length="214" mass="24968">MRQLSVWHLLSQVLLENLKDLPGDFRSGLGNLEVILEIQCFYGWNGKSRKHNFCLEHHREKIEKVEWRMHGPRHFIRLQRGNVQKGFDKFDSSSSIAPLFCLCLPQRHFPLEYIKTFPTFIGSDSFRYTTGIIRLETCNIAFIVHIKTNCQGNFQGSTEFQSEIREVQDVNTTKNLRIRGTIAPDNPFLPKRSNLKDQKCLHPYYTGIQNLVKT</sequence>
<gene>
    <name evidence="1" type="ORF">RUM44_013327</name>
</gene>
<name>A0ABR1BHL3_POLSC</name>
<evidence type="ECO:0000313" key="2">
    <source>
        <dbReference type="Proteomes" id="UP001359485"/>
    </source>
</evidence>
<dbReference type="Proteomes" id="UP001359485">
    <property type="component" value="Unassembled WGS sequence"/>
</dbReference>
<dbReference type="EMBL" id="JAWJWF010000001">
    <property type="protein sequence ID" value="KAK6641612.1"/>
    <property type="molecule type" value="Genomic_DNA"/>
</dbReference>
<reference evidence="1 2" key="1">
    <citation type="submission" date="2023-09" db="EMBL/GenBank/DDBJ databases">
        <title>Genomes of two closely related lineages of the louse Polyplax serrata with different host specificities.</title>
        <authorList>
            <person name="Martinu J."/>
            <person name="Tarabai H."/>
            <person name="Stefka J."/>
            <person name="Hypsa V."/>
        </authorList>
    </citation>
    <scope>NUCLEOTIDE SEQUENCE [LARGE SCALE GENOMIC DNA]</scope>
    <source>
        <strain evidence="1">98ZLc_SE</strain>
    </source>
</reference>
<proteinExistence type="predicted"/>
<accession>A0ABR1BHL3</accession>